<dbReference type="Proteomes" id="UP001305928">
    <property type="component" value="Chromosome"/>
</dbReference>
<sequence>MDKLVAQADLSGWLSPDEERLLNLYRRASQAQRQQHLFRLCRQRYLPWIAAEYDERRDAVDTSYLEQELEDQLLLMAPWPMLGEFYGDEPHRLELLATAWGRVGPVILGISEQDGLRADQLFNSAIRLWDALGAAPGRRAPLRVDRRDALAFIEAWREAVIEQLFCCEEGSQ</sequence>
<accession>A0ABZ0PQG6</accession>
<gene>
    <name evidence="1" type="ORF">SBP02_11455</name>
</gene>
<dbReference type="RefSeq" id="WP_318641759.1">
    <property type="nucleotide sequence ID" value="NZ_CP137892.1"/>
</dbReference>
<proteinExistence type="predicted"/>
<organism evidence="1 2">
    <name type="scientific">Pseudomonas benzenivorans</name>
    <dbReference type="NCBI Taxonomy" id="556533"/>
    <lineage>
        <taxon>Bacteria</taxon>
        <taxon>Pseudomonadati</taxon>
        <taxon>Pseudomonadota</taxon>
        <taxon>Gammaproteobacteria</taxon>
        <taxon>Pseudomonadales</taxon>
        <taxon>Pseudomonadaceae</taxon>
        <taxon>Pseudomonas</taxon>
    </lineage>
</organism>
<evidence type="ECO:0000313" key="1">
    <source>
        <dbReference type="EMBL" id="WPC03403.1"/>
    </source>
</evidence>
<dbReference type="EMBL" id="CP137892">
    <property type="protein sequence ID" value="WPC03403.1"/>
    <property type="molecule type" value="Genomic_DNA"/>
</dbReference>
<reference evidence="1 2" key="1">
    <citation type="submission" date="2023-11" db="EMBL/GenBank/DDBJ databases">
        <title>Complete genome of Pseudomonas benzenivorans BA3361.</title>
        <authorList>
            <person name="Shin S.Y."/>
            <person name="Song J."/>
            <person name="Kang H."/>
        </authorList>
    </citation>
    <scope>NUCLEOTIDE SEQUENCE [LARGE SCALE GENOMIC DNA]</scope>
    <source>
        <strain evidence="1 2">HNIBRBA3361</strain>
    </source>
</reference>
<evidence type="ECO:0000313" key="2">
    <source>
        <dbReference type="Proteomes" id="UP001305928"/>
    </source>
</evidence>
<name>A0ABZ0PQG6_9PSED</name>
<protein>
    <submittedName>
        <fullName evidence="1">Uncharacterized protein</fullName>
    </submittedName>
</protein>
<keyword evidence="2" id="KW-1185">Reference proteome</keyword>